<dbReference type="OrthoDB" id="7062032at2"/>
<keyword evidence="4" id="KW-0732">Signal</keyword>
<evidence type="ECO:0000256" key="3">
    <source>
        <dbReference type="ARBA" id="ARBA00022723"/>
    </source>
</evidence>
<protein>
    <submittedName>
        <fullName evidence="8">Tannase/feruloyl esterase family alpha/beta hydrolase</fullName>
    </submittedName>
</protein>
<gene>
    <name evidence="8" type="ORF">E8K88_01950</name>
</gene>
<keyword evidence="7" id="KW-1015">Disulfide bond</keyword>
<dbReference type="InterPro" id="IPR029058">
    <property type="entry name" value="AB_hydrolase_fold"/>
</dbReference>
<dbReference type="EMBL" id="SSWX01000002">
    <property type="protein sequence ID" value="THJ36059.1"/>
    <property type="molecule type" value="Genomic_DNA"/>
</dbReference>
<evidence type="ECO:0000313" key="8">
    <source>
        <dbReference type="EMBL" id="THJ36059.1"/>
    </source>
</evidence>
<keyword evidence="2" id="KW-0719">Serine esterase</keyword>
<keyword evidence="3" id="KW-0479">Metal-binding</keyword>
<comment type="similarity">
    <text evidence="1">Belongs to the tannase family.</text>
</comment>
<dbReference type="Proteomes" id="UP000306236">
    <property type="component" value="Unassembled WGS sequence"/>
</dbReference>
<evidence type="ECO:0000256" key="6">
    <source>
        <dbReference type="ARBA" id="ARBA00022837"/>
    </source>
</evidence>
<evidence type="ECO:0000256" key="4">
    <source>
        <dbReference type="ARBA" id="ARBA00022729"/>
    </source>
</evidence>
<dbReference type="PANTHER" id="PTHR33938">
    <property type="entry name" value="FERULOYL ESTERASE B-RELATED"/>
    <property type="match status" value="1"/>
</dbReference>
<organism evidence="8 9">
    <name type="scientific">Lampropedia aestuarii</name>
    <dbReference type="NCBI Taxonomy" id="2562762"/>
    <lineage>
        <taxon>Bacteria</taxon>
        <taxon>Pseudomonadati</taxon>
        <taxon>Pseudomonadota</taxon>
        <taxon>Betaproteobacteria</taxon>
        <taxon>Burkholderiales</taxon>
        <taxon>Comamonadaceae</taxon>
        <taxon>Lampropedia</taxon>
    </lineage>
</organism>
<name>A0A4S5BUA2_9BURK</name>
<dbReference type="GO" id="GO:0052689">
    <property type="term" value="F:carboxylic ester hydrolase activity"/>
    <property type="evidence" value="ECO:0007669"/>
    <property type="project" value="UniProtKB-KW"/>
</dbReference>
<evidence type="ECO:0000256" key="7">
    <source>
        <dbReference type="ARBA" id="ARBA00023157"/>
    </source>
</evidence>
<dbReference type="AlphaFoldDB" id="A0A4S5BUA2"/>
<evidence type="ECO:0000256" key="2">
    <source>
        <dbReference type="ARBA" id="ARBA00022487"/>
    </source>
</evidence>
<keyword evidence="9" id="KW-1185">Reference proteome</keyword>
<proteinExistence type="inferred from homology"/>
<evidence type="ECO:0000256" key="1">
    <source>
        <dbReference type="ARBA" id="ARBA00006249"/>
    </source>
</evidence>
<dbReference type="Gene3D" id="3.40.50.1820">
    <property type="entry name" value="alpha/beta hydrolase"/>
    <property type="match status" value="1"/>
</dbReference>
<keyword evidence="5 8" id="KW-0378">Hydrolase</keyword>
<accession>A0A4S5BUA2</accession>
<reference evidence="8 9" key="1">
    <citation type="submission" date="2019-04" db="EMBL/GenBank/DDBJ databases">
        <title>Lampropedia sp YIM MLB12 draf genome.</title>
        <authorList>
            <person name="Wang Y.-X."/>
        </authorList>
    </citation>
    <scope>NUCLEOTIDE SEQUENCE [LARGE SCALE GENOMIC DNA]</scope>
    <source>
        <strain evidence="8 9">YIM MLB12</strain>
    </source>
</reference>
<dbReference type="InterPro" id="IPR011118">
    <property type="entry name" value="Tannase/feruloyl_esterase"/>
</dbReference>
<dbReference type="SUPFAM" id="SSF53474">
    <property type="entry name" value="alpha/beta-Hydrolases"/>
    <property type="match status" value="1"/>
</dbReference>
<evidence type="ECO:0000313" key="9">
    <source>
        <dbReference type="Proteomes" id="UP000306236"/>
    </source>
</evidence>
<sequence>MQFFKPTAITLATGLLVACGGDSSDGPPAVRNLAEHNCNVAALQAGLPASDKLLSATLVKAGSLPLGPNTTLQDLPEFCQVMGQTSASANSLINFEIWTPLGQAWNGKLVVTGNGGYSPALSYNDMAYAMRQGYAVVGGDTGHQSSNPNAMDWGVGNPEKILDWGKRSIHAITQPSKQLIERLTSTAASRSYYYGCSTGGHQAFAQMQHYPADFDGVIAGAPGHNRTRLNVDFLHRFLANREPGSNGAVILTPAKARFITQQVVAACDGLDGVVDGVMENPRMCTPAHFDIRSLQCEAEDNEACLTTAQIEVVEAIYQGPVNPVTGEQLYPGHLPGSEAGWPSYWGSDSPVRADYWRLWAFDDPQWDWWTFDYNRDVARAEKVLGPLVDHTSADLRSFATRGAKAIVYHGWQDAVVNPVDSIHYYEQVQALHGAQTGDFMRLFMVPGMGHCSGGTGAVVFGNGGQQAANAHAGNDLLHALDAWVEQGKAPEQIVASAASNAAPRSKPLCAYPAKAVYDGRGNSSDAASYSCQ</sequence>
<dbReference type="Pfam" id="PF07519">
    <property type="entry name" value="Tannase"/>
    <property type="match status" value="1"/>
</dbReference>
<dbReference type="GO" id="GO:0046872">
    <property type="term" value="F:metal ion binding"/>
    <property type="evidence" value="ECO:0007669"/>
    <property type="project" value="UniProtKB-KW"/>
</dbReference>
<comment type="caution">
    <text evidence="8">The sequence shown here is derived from an EMBL/GenBank/DDBJ whole genome shotgun (WGS) entry which is preliminary data.</text>
</comment>
<dbReference type="RefSeq" id="WP_136404965.1">
    <property type="nucleotide sequence ID" value="NZ_JARXRQ010000001.1"/>
</dbReference>
<evidence type="ECO:0000256" key="5">
    <source>
        <dbReference type="ARBA" id="ARBA00022801"/>
    </source>
</evidence>
<dbReference type="PROSITE" id="PS51257">
    <property type="entry name" value="PROKAR_LIPOPROTEIN"/>
    <property type="match status" value="1"/>
</dbReference>
<dbReference type="PANTHER" id="PTHR33938:SF15">
    <property type="entry name" value="FERULOYL ESTERASE B-RELATED"/>
    <property type="match status" value="1"/>
</dbReference>
<keyword evidence="6" id="KW-0106">Calcium</keyword>